<accession>A0ACC2NC70</accession>
<comment type="caution">
    <text evidence="1">The sequence shown here is derived from an EMBL/GenBank/DDBJ whole genome shotgun (WGS) entry which is preliminary data.</text>
</comment>
<name>A0ACC2NC70_9HYME</name>
<sequence>MVFSTQSYHRYNLSQRSRVWPHTSKGNIYRLGLDQNKDFMHQNYLGPKFIINSCKRSMMGSAYLLSDKTEFRMGSYNSNFGLMKKGDCFESFHDFNTLLENLQASYGLTYKTKKSKKIVSDKNCNKKWFNPALVYSQLWYQCDRTTSGHGAKVQCPSSIRLYSVANSQLRIKEFDMKHNHEVKLGGGGSSQDTVDKYQRVQILTSRLSAMLLSTPPQDFETHITELTKLIGTGTVKEKSEILSDVDEETNPLDHLKLVLEEDEGQSEENIAAAATSQMEMYENSVENDCTVDSGEEIDEAHGSISEESVPRVGMIAPEEEDRLDANGGAGTEVKQVETTCDPARYSLRKPKAGAKPNQSQIKKKTLKVAFKLLKPYHQIEQILRWLNIAERIITRICMKEYVLKPDDFESKEISYSLKALDRAMPDWLDLIIGVVSSAAYDKIAAAVKELPEHQSCPVCSDTKGDDEKRGAKKRLIQCMACFIWYHPKCCGIFRIPKEKTWFCDKC</sequence>
<reference evidence="1" key="1">
    <citation type="submission" date="2023-04" db="EMBL/GenBank/DDBJ databases">
        <title>A chromosome-level genome assembly of the parasitoid wasp Eretmocerus hayati.</title>
        <authorList>
            <person name="Zhong Y."/>
            <person name="Liu S."/>
            <person name="Liu Y."/>
        </authorList>
    </citation>
    <scope>NUCLEOTIDE SEQUENCE</scope>
    <source>
        <strain evidence="1">ZJU_SS_LIU_2023</strain>
    </source>
</reference>
<dbReference type="Proteomes" id="UP001239111">
    <property type="component" value="Chromosome 4"/>
</dbReference>
<dbReference type="EMBL" id="CM056744">
    <property type="protein sequence ID" value="KAJ8668639.1"/>
    <property type="molecule type" value="Genomic_DNA"/>
</dbReference>
<evidence type="ECO:0000313" key="1">
    <source>
        <dbReference type="EMBL" id="KAJ8668639.1"/>
    </source>
</evidence>
<gene>
    <name evidence="1" type="ORF">QAD02_010302</name>
</gene>
<organism evidence="1 2">
    <name type="scientific">Eretmocerus hayati</name>
    <dbReference type="NCBI Taxonomy" id="131215"/>
    <lineage>
        <taxon>Eukaryota</taxon>
        <taxon>Metazoa</taxon>
        <taxon>Ecdysozoa</taxon>
        <taxon>Arthropoda</taxon>
        <taxon>Hexapoda</taxon>
        <taxon>Insecta</taxon>
        <taxon>Pterygota</taxon>
        <taxon>Neoptera</taxon>
        <taxon>Endopterygota</taxon>
        <taxon>Hymenoptera</taxon>
        <taxon>Apocrita</taxon>
        <taxon>Proctotrupomorpha</taxon>
        <taxon>Chalcidoidea</taxon>
        <taxon>Aphelinidae</taxon>
        <taxon>Aphelininae</taxon>
        <taxon>Eretmocerus</taxon>
    </lineage>
</organism>
<proteinExistence type="predicted"/>
<keyword evidence="2" id="KW-1185">Reference proteome</keyword>
<protein>
    <submittedName>
        <fullName evidence="1">Uncharacterized protein</fullName>
    </submittedName>
</protein>
<evidence type="ECO:0000313" key="2">
    <source>
        <dbReference type="Proteomes" id="UP001239111"/>
    </source>
</evidence>